<protein>
    <submittedName>
        <fullName evidence="2">Uncharacterized protein</fullName>
    </submittedName>
</protein>
<dbReference type="EMBL" id="LN731777">
    <property type="protein sequence ID" value="CEP14887.1"/>
    <property type="molecule type" value="Genomic_DNA"/>
</dbReference>
<evidence type="ECO:0000313" key="2">
    <source>
        <dbReference type="EMBL" id="CEP14887.1"/>
    </source>
</evidence>
<keyword evidence="3" id="KW-1185">Reference proteome</keyword>
<sequence length="560" mass="64393">MNYFNVNDEMGVIQNEEMNPEETPDLFGIANMEWEQYIPGVTDLLKERAPPEPPVRRIMDLSSWKEARREIQSMEVDTVGIRKAEVSKLREEKKAQSGKKPKTAARQVRENYRSYTPQQIQALLDLAIFSGLSARKAGILTGIVARTAQHYVRQYRLKEDPGSSNNRKLKEEHTAFLMDFFDNNPSAVLWEARDALGLIWRWIIPPIAYSWMKLDATCTFEETLNGQSREPLLSKLSCSSNRNMPDSDLLQFVIPYKHRPGTGLMTKLMLQDPRIMNIVLKTLIGPEVEDKYTSASCEWIDGRHADILYVPKTAAIEAFPPVVVEVQNTVDRAKLLSECWAPEHLFMNKYTIFAFLNAYLQKMVALGYILTERQVSLLGLEYRDDPTVQMLYELSKQLLDHEAQDEEKSIEVLLNVCTTNREQYKRILEAIDEDGNDNKRAKIYANNGLMYNESCIPKYTNQLATTSSMPEPLELPTTVHASSSTLTRASLLRAIESAPKKTDMEWVREFVESYKAAKKRMNWQKWFDKGRNAGYLITYANPQCLKNTFNKLKPRINLPH</sequence>
<organism evidence="2 3">
    <name type="scientific">Parasitella parasitica</name>
    <dbReference type="NCBI Taxonomy" id="35722"/>
    <lineage>
        <taxon>Eukaryota</taxon>
        <taxon>Fungi</taxon>
        <taxon>Fungi incertae sedis</taxon>
        <taxon>Mucoromycota</taxon>
        <taxon>Mucoromycotina</taxon>
        <taxon>Mucoromycetes</taxon>
        <taxon>Mucorales</taxon>
        <taxon>Mucorineae</taxon>
        <taxon>Mucoraceae</taxon>
        <taxon>Parasitella</taxon>
    </lineage>
</organism>
<gene>
    <name evidence="2" type="primary">PARPA_09077.1 scaffold 35524</name>
</gene>
<dbReference type="Proteomes" id="UP000054107">
    <property type="component" value="Unassembled WGS sequence"/>
</dbReference>
<proteinExistence type="predicted"/>
<evidence type="ECO:0000313" key="3">
    <source>
        <dbReference type="Proteomes" id="UP000054107"/>
    </source>
</evidence>
<dbReference type="AlphaFoldDB" id="A0A0B7NHN5"/>
<evidence type="ECO:0000256" key="1">
    <source>
        <dbReference type="SAM" id="MobiDB-lite"/>
    </source>
</evidence>
<feature type="region of interest" description="Disordered" evidence="1">
    <location>
        <begin position="87"/>
        <end position="107"/>
    </location>
</feature>
<name>A0A0B7NHN5_9FUNG</name>
<reference evidence="2 3" key="1">
    <citation type="submission" date="2014-09" db="EMBL/GenBank/DDBJ databases">
        <authorList>
            <person name="Ellenberger Sabrina"/>
        </authorList>
    </citation>
    <scope>NUCLEOTIDE SEQUENCE [LARGE SCALE GENOMIC DNA]</scope>
    <source>
        <strain evidence="2 3">CBS 412.66</strain>
    </source>
</reference>
<accession>A0A0B7NHN5</accession>